<reference evidence="2" key="1">
    <citation type="submission" date="2022-08" db="UniProtKB">
        <authorList>
            <consortium name="EnsemblMetazoa"/>
        </authorList>
    </citation>
    <scope>IDENTIFICATION</scope>
</reference>
<keyword evidence="1" id="KW-0732">Signal</keyword>
<organism evidence="2">
    <name type="scientific">Anopheles coluzzii</name>
    <name type="common">African malaria mosquito</name>
    <dbReference type="NCBI Taxonomy" id="1518534"/>
    <lineage>
        <taxon>Eukaryota</taxon>
        <taxon>Metazoa</taxon>
        <taxon>Ecdysozoa</taxon>
        <taxon>Arthropoda</taxon>
        <taxon>Hexapoda</taxon>
        <taxon>Insecta</taxon>
        <taxon>Pterygota</taxon>
        <taxon>Neoptera</taxon>
        <taxon>Endopterygota</taxon>
        <taxon>Diptera</taxon>
        <taxon>Nematocera</taxon>
        <taxon>Culicoidea</taxon>
        <taxon>Culicidae</taxon>
        <taxon>Anophelinae</taxon>
        <taxon>Anopheles</taxon>
    </lineage>
</organism>
<feature type="signal peptide" evidence="1">
    <location>
        <begin position="1"/>
        <end position="29"/>
    </location>
</feature>
<evidence type="ECO:0008006" key="3">
    <source>
        <dbReference type="Google" id="ProtNLM"/>
    </source>
</evidence>
<protein>
    <recommendedName>
        <fullName evidence="3">Secreted protein</fullName>
    </recommendedName>
</protein>
<feature type="chain" id="PRO_5036452562" description="Secreted protein" evidence="1">
    <location>
        <begin position="30"/>
        <end position="175"/>
    </location>
</feature>
<dbReference type="Proteomes" id="UP000075882">
    <property type="component" value="Unassembled WGS sequence"/>
</dbReference>
<proteinExistence type="predicted"/>
<dbReference type="EnsemblMetazoa" id="ACOM029950-RA">
    <property type="protein sequence ID" value="ACOM029950-PA.1"/>
    <property type="gene ID" value="ACOM029950"/>
</dbReference>
<dbReference type="AlphaFoldDB" id="A0A8W7PDJ8"/>
<name>A0A8W7PDJ8_ANOCL</name>
<evidence type="ECO:0000256" key="1">
    <source>
        <dbReference type="SAM" id="SignalP"/>
    </source>
</evidence>
<dbReference type="VEuPathDB" id="VectorBase:ACON2_030110"/>
<evidence type="ECO:0000313" key="2">
    <source>
        <dbReference type="EnsemblMetazoa" id="ACOM029950-PA.1"/>
    </source>
</evidence>
<sequence>LKTHSRRSQEIMQLFVTVLLCVVVTNCVAHSTNLALFTPYVPVHPLDEGYFPRTRYFENLETGLLQEHPIVRFPDTTHSHPYFPTEPLLHFPHQQSLPQQHFHQPTQHQQDLFLPDDRYLSFIAPSSPLVAYVPVHRGKPGPWAVPNVFIKGQGYSTNHYVAPALMKKVLAQDPR</sequence>
<accession>A0A8W7PDJ8</accession>